<organism evidence="2 3">
    <name type="scientific">Cotesia glomerata</name>
    <name type="common">Lepidopteran parasitic wasp</name>
    <name type="synonym">Apanteles glomeratus</name>
    <dbReference type="NCBI Taxonomy" id="32391"/>
    <lineage>
        <taxon>Eukaryota</taxon>
        <taxon>Metazoa</taxon>
        <taxon>Ecdysozoa</taxon>
        <taxon>Arthropoda</taxon>
        <taxon>Hexapoda</taxon>
        <taxon>Insecta</taxon>
        <taxon>Pterygota</taxon>
        <taxon>Neoptera</taxon>
        <taxon>Endopterygota</taxon>
        <taxon>Hymenoptera</taxon>
        <taxon>Apocrita</taxon>
        <taxon>Ichneumonoidea</taxon>
        <taxon>Braconidae</taxon>
        <taxon>Microgastrinae</taxon>
        <taxon>Cotesia</taxon>
    </lineage>
</organism>
<reference evidence="2 3" key="1">
    <citation type="journal article" date="2021" name="J. Hered.">
        <title>A chromosome-level genome assembly of the parasitoid wasp, Cotesia glomerata (Hymenoptera: Braconidae).</title>
        <authorList>
            <person name="Pinto B.J."/>
            <person name="Weis J.J."/>
            <person name="Gamble T."/>
            <person name="Ode P.J."/>
            <person name="Paul R."/>
            <person name="Zaspel J.M."/>
        </authorList>
    </citation>
    <scope>NUCLEOTIDE SEQUENCE [LARGE SCALE GENOMIC DNA]</scope>
    <source>
        <strain evidence="2">CgM1</strain>
    </source>
</reference>
<comment type="caution">
    <text evidence="2">The sequence shown here is derived from an EMBL/GenBank/DDBJ whole genome shotgun (WGS) entry which is preliminary data.</text>
</comment>
<evidence type="ECO:0000313" key="3">
    <source>
        <dbReference type="Proteomes" id="UP000826195"/>
    </source>
</evidence>
<dbReference type="Proteomes" id="UP000826195">
    <property type="component" value="Unassembled WGS sequence"/>
</dbReference>
<name>A0AAV7HTX1_COTGL</name>
<gene>
    <name evidence="2" type="ORF">KQX54_013418</name>
</gene>
<sequence>MRECSTPLNSNQFSLLEIRLSAIQPLDLTQVVLDNTDSSGVPSLPSGLSEAIGESWLIDSEGSAFNESQINIGLSDFIDHGEIVESQEDSLDGVSSSLTQECIADNNSLNADVSTQETSSSITSHDMLNVDDNLSNVMSDHSYSSAVNSDLSSPCLNLTENVNLKILRTNRTSKRTKKQEKEIVSKQYFCPYCKSMVTKFARHSETSHKDVDKVKRFLKFPLRSTKRNLAIASIKNEGTYLHNTSKEFNTRTLLTSRRAQPGYNRSVKDYNSCEYYDKNTLGEICKNLNCQSPKIKLCDTQKRNKPKVVSVKSVRTRTTILTQPEKGKDKDTTFDGSGFSYEETESGKHENSLSLTDSSASSDSSSEDYFFNVPGNSACDDSDLKSTLPHDAQNEVKKFIFLPPKSQEREAIAEIRKKGDFKLFTNAKLNNGIIVPSRRPASAEKAKAENFTAYIKCKGIYTKNNLRHHFAQCNNNQPVPSVLKKARITVGQIYERVSTVLRQELIRANLRLCGRFLLHIKQLNPQINDFSSIYNPTMYHFLIGAIDSFAGVNNTTGHYEKANNAREMSKHIKKIGEIYIGECIINENPQKQKEIQDFLNLCKRGFANVTNKTAMETLVARQREKTILIPSTLMKKFSDATLTRIQVFNRRRAGEAERLLISDLKNVQKITEKDEGVSKKNLFVFGIDGKENDSFLFATALMRRFSDECNAENPKSLRGTPLRKHVATKCTQFGLNKTKITHVAKFMGHDIKINENIYKQPVAKTDIIDMSKVLEKAQHVYDDSSENDVSVNSNPNLSESGASQDVSPFTDKDNNTDSADNSIADSEISNSLNVRLNKKKSLKIQKVRWTTSEFKLLNQYFGVYIKSETPPSFPDIRSIQRSKNMLLNRTPIIIRAEINNTIKAGNKKNSKDDNNRAKITNKSQIKSHIKFFFGKYYNEYFELVRYRGRNPK</sequence>
<evidence type="ECO:0000256" key="1">
    <source>
        <dbReference type="SAM" id="MobiDB-lite"/>
    </source>
</evidence>
<feature type="compositionally biased region" description="Polar residues" evidence="1">
    <location>
        <begin position="795"/>
        <end position="807"/>
    </location>
</feature>
<accession>A0AAV7HTX1</accession>
<proteinExistence type="predicted"/>
<dbReference type="AlphaFoldDB" id="A0AAV7HTX1"/>
<dbReference type="EMBL" id="JAHXZJ010002982">
    <property type="protein sequence ID" value="KAH0535100.1"/>
    <property type="molecule type" value="Genomic_DNA"/>
</dbReference>
<evidence type="ECO:0000313" key="2">
    <source>
        <dbReference type="EMBL" id="KAH0535100.1"/>
    </source>
</evidence>
<feature type="region of interest" description="Disordered" evidence="1">
    <location>
        <begin position="784"/>
        <end position="823"/>
    </location>
</feature>
<keyword evidence="3" id="KW-1185">Reference proteome</keyword>
<feature type="region of interest" description="Disordered" evidence="1">
    <location>
        <begin position="319"/>
        <end position="362"/>
    </location>
</feature>
<feature type="compositionally biased region" description="Low complexity" evidence="1">
    <location>
        <begin position="352"/>
        <end position="362"/>
    </location>
</feature>
<dbReference type="PANTHER" id="PTHR33480">
    <property type="entry name" value="SET DOMAIN-CONTAINING PROTEIN-RELATED"/>
    <property type="match status" value="1"/>
</dbReference>
<protein>
    <submittedName>
        <fullName evidence="2">Uncharacterized protein</fullName>
    </submittedName>
</protein>